<evidence type="ECO:0000313" key="3">
    <source>
        <dbReference type="Proteomes" id="UP001321760"/>
    </source>
</evidence>
<dbReference type="InterPro" id="IPR007175">
    <property type="entry name" value="Rpr2/Snm1/Rpp21"/>
</dbReference>
<dbReference type="EMBL" id="MU865914">
    <property type="protein sequence ID" value="KAK4455696.1"/>
    <property type="molecule type" value="Genomic_DNA"/>
</dbReference>
<reference evidence="2" key="1">
    <citation type="journal article" date="2023" name="Mol. Phylogenet. Evol.">
        <title>Genome-scale phylogeny and comparative genomics of the fungal order Sordariales.</title>
        <authorList>
            <person name="Hensen N."/>
            <person name="Bonometti L."/>
            <person name="Westerberg I."/>
            <person name="Brannstrom I.O."/>
            <person name="Guillou S."/>
            <person name="Cros-Aarteil S."/>
            <person name="Calhoun S."/>
            <person name="Haridas S."/>
            <person name="Kuo A."/>
            <person name="Mondo S."/>
            <person name="Pangilinan J."/>
            <person name="Riley R."/>
            <person name="LaButti K."/>
            <person name="Andreopoulos B."/>
            <person name="Lipzen A."/>
            <person name="Chen C."/>
            <person name="Yan M."/>
            <person name="Daum C."/>
            <person name="Ng V."/>
            <person name="Clum A."/>
            <person name="Steindorff A."/>
            <person name="Ohm R.A."/>
            <person name="Martin F."/>
            <person name="Silar P."/>
            <person name="Natvig D.O."/>
            <person name="Lalanne C."/>
            <person name="Gautier V."/>
            <person name="Ament-Velasquez S.L."/>
            <person name="Kruys A."/>
            <person name="Hutchinson M.I."/>
            <person name="Powell A.J."/>
            <person name="Barry K."/>
            <person name="Miller A.N."/>
            <person name="Grigoriev I.V."/>
            <person name="Debuchy R."/>
            <person name="Gladieux P."/>
            <person name="Hiltunen Thoren M."/>
            <person name="Johannesson H."/>
        </authorList>
    </citation>
    <scope>NUCLEOTIDE SEQUENCE</scope>
    <source>
        <strain evidence="2">PSN243</strain>
    </source>
</reference>
<dbReference type="PANTHER" id="PTHR14742">
    <property type="entry name" value="RIBONUCLEASE P SUBUNIT P21"/>
    <property type="match status" value="1"/>
</dbReference>
<evidence type="ECO:0000256" key="1">
    <source>
        <dbReference type="SAM" id="MobiDB-lite"/>
    </source>
</evidence>
<dbReference type="AlphaFoldDB" id="A0AAV9H4V5"/>
<feature type="compositionally biased region" description="Polar residues" evidence="1">
    <location>
        <begin position="82"/>
        <end position="101"/>
    </location>
</feature>
<dbReference type="GO" id="GO:0005655">
    <property type="term" value="C:nucleolar ribonuclease P complex"/>
    <property type="evidence" value="ECO:0007669"/>
    <property type="project" value="TreeGrafter"/>
</dbReference>
<feature type="region of interest" description="Disordered" evidence="1">
    <location>
        <begin position="79"/>
        <end position="200"/>
    </location>
</feature>
<sequence>MAADDLTPTLRFLTDAGHLMATASPETSAFLMRKRDALMFEHEIPLTEAQRQHVCSCCGHIMIPGRGSQLEFRKEKKALKKSASTRLRQPQQPKSGESQPRLTKVITCGHCGRRTETKLHPPPPISRRSTKTKITKPLLLETAPAQTRLPQEDAPQKGTANASSKKRAKSRKAGLQALLATKGSNSGLGLGLGLSDFMQK</sequence>
<comment type="caution">
    <text evidence="2">The sequence shown here is derived from an EMBL/GenBank/DDBJ whole genome shotgun (WGS) entry which is preliminary data.</text>
</comment>
<dbReference type="Proteomes" id="UP001321760">
    <property type="component" value="Unassembled WGS sequence"/>
</dbReference>
<proteinExistence type="predicted"/>
<gene>
    <name evidence="2" type="ORF">QBC34DRAFT_390664</name>
</gene>
<protein>
    <submittedName>
        <fullName evidence="2">Uncharacterized protein</fullName>
    </submittedName>
</protein>
<dbReference type="PANTHER" id="PTHR14742:SF3">
    <property type="entry name" value="RIBONUCLEASE MRP PROTEIN SUBUNIT SNM1"/>
    <property type="match status" value="1"/>
</dbReference>
<name>A0AAV9H4V5_9PEZI</name>
<dbReference type="Pfam" id="PF04032">
    <property type="entry name" value="Rpr2"/>
    <property type="match status" value="1"/>
</dbReference>
<accession>A0AAV9H4V5</accession>
<dbReference type="GO" id="GO:0008033">
    <property type="term" value="P:tRNA processing"/>
    <property type="evidence" value="ECO:0007669"/>
    <property type="project" value="TreeGrafter"/>
</dbReference>
<reference evidence="2" key="2">
    <citation type="submission" date="2023-05" db="EMBL/GenBank/DDBJ databases">
        <authorList>
            <consortium name="Lawrence Berkeley National Laboratory"/>
            <person name="Steindorff A."/>
            <person name="Hensen N."/>
            <person name="Bonometti L."/>
            <person name="Westerberg I."/>
            <person name="Brannstrom I.O."/>
            <person name="Guillou S."/>
            <person name="Cros-Aarteil S."/>
            <person name="Calhoun S."/>
            <person name="Haridas S."/>
            <person name="Kuo A."/>
            <person name="Mondo S."/>
            <person name="Pangilinan J."/>
            <person name="Riley R."/>
            <person name="Labutti K."/>
            <person name="Andreopoulos B."/>
            <person name="Lipzen A."/>
            <person name="Chen C."/>
            <person name="Yanf M."/>
            <person name="Daum C."/>
            <person name="Ng V."/>
            <person name="Clum A."/>
            <person name="Ohm R."/>
            <person name="Martin F."/>
            <person name="Silar P."/>
            <person name="Natvig D."/>
            <person name="Lalanne C."/>
            <person name="Gautier V."/>
            <person name="Ament-Velasquez S.L."/>
            <person name="Kruys A."/>
            <person name="Hutchinson M.I."/>
            <person name="Powell A.J."/>
            <person name="Barry K."/>
            <person name="Miller A.N."/>
            <person name="Grigoriev I.V."/>
            <person name="Debuchy R."/>
            <person name="Gladieux P."/>
            <person name="Thoren M.H."/>
            <person name="Johannesson H."/>
        </authorList>
    </citation>
    <scope>NUCLEOTIDE SEQUENCE</scope>
    <source>
        <strain evidence="2">PSN243</strain>
    </source>
</reference>
<organism evidence="2 3">
    <name type="scientific">Podospora aff. communis PSN243</name>
    <dbReference type="NCBI Taxonomy" id="3040156"/>
    <lineage>
        <taxon>Eukaryota</taxon>
        <taxon>Fungi</taxon>
        <taxon>Dikarya</taxon>
        <taxon>Ascomycota</taxon>
        <taxon>Pezizomycotina</taxon>
        <taxon>Sordariomycetes</taxon>
        <taxon>Sordariomycetidae</taxon>
        <taxon>Sordariales</taxon>
        <taxon>Podosporaceae</taxon>
        <taxon>Podospora</taxon>
    </lineage>
</organism>
<keyword evidence="3" id="KW-1185">Reference proteome</keyword>
<evidence type="ECO:0000313" key="2">
    <source>
        <dbReference type="EMBL" id="KAK4455696.1"/>
    </source>
</evidence>